<dbReference type="Gene3D" id="3.10.180.10">
    <property type="entry name" value="2,3-Dihydroxybiphenyl 1,2-Dioxygenase, domain 1"/>
    <property type="match status" value="1"/>
</dbReference>
<dbReference type="RefSeq" id="WP_055086869.1">
    <property type="nucleotide sequence ID" value="NZ_CXSU01000012.1"/>
</dbReference>
<dbReference type="EMBL" id="CXSU01000012">
    <property type="protein sequence ID" value="CTQ51124.1"/>
    <property type="molecule type" value="Genomic_DNA"/>
</dbReference>
<dbReference type="InterPro" id="IPR004360">
    <property type="entry name" value="Glyas_Fos-R_dOase_dom"/>
</dbReference>
<name>A0A0M6YMJ7_9RHOB</name>
<keyword evidence="2" id="KW-0456">Lyase</keyword>
<reference evidence="2 3" key="1">
    <citation type="submission" date="2015-07" db="EMBL/GenBank/DDBJ databases">
        <authorList>
            <person name="Noorani M."/>
        </authorList>
    </citation>
    <scope>NUCLEOTIDE SEQUENCE [LARGE SCALE GENOMIC DNA]</scope>
    <source>
        <strain evidence="2 3">CECT 7802</strain>
    </source>
</reference>
<dbReference type="SUPFAM" id="SSF54593">
    <property type="entry name" value="Glyoxalase/Bleomycin resistance protein/Dihydroxybiphenyl dioxygenase"/>
    <property type="match status" value="1"/>
</dbReference>
<keyword evidence="3" id="KW-1185">Reference proteome</keyword>
<sequence>MISHITLGVADMGRAAPFYRAVASALGLSERVFEDDGGPEMLAFARSGRAAPTLFVTTPFDEAPATAGNGTMVALIARDRRTVDAAYAAGMAHGGTDEGAPGVRENYDAGYYGAYLRDPDGNKLHFVHRDVLEPFL</sequence>
<proteinExistence type="predicted"/>
<protein>
    <submittedName>
        <fullName evidence="2">Putative lactoylglutathione lyase</fullName>
    </submittedName>
</protein>
<dbReference type="InterPro" id="IPR037523">
    <property type="entry name" value="VOC_core"/>
</dbReference>
<evidence type="ECO:0000259" key="1">
    <source>
        <dbReference type="PROSITE" id="PS51819"/>
    </source>
</evidence>
<dbReference type="OrthoDB" id="9807407at2"/>
<dbReference type="PANTHER" id="PTHR35006">
    <property type="entry name" value="GLYOXALASE FAMILY PROTEIN (AFU_ORTHOLOGUE AFUA_5G14830)"/>
    <property type="match status" value="1"/>
</dbReference>
<evidence type="ECO:0000313" key="3">
    <source>
        <dbReference type="Proteomes" id="UP000049222"/>
    </source>
</evidence>
<dbReference type="AlphaFoldDB" id="A0A0M6YMJ7"/>
<dbReference type="InterPro" id="IPR029068">
    <property type="entry name" value="Glyas_Bleomycin-R_OHBP_Dase"/>
</dbReference>
<feature type="domain" description="VOC" evidence="1">
    <location>
        <begin position="1"/>
        <end position="129"/>
    </location>
</feature>
<dbReference type="CDD" id="cd07262">
    <property type="entry name" value="VOC_like"/>
    <property type="match status" value="1"/>
</dbReference>
<dbReference type="Pfam" id="PF00903">
    <property type="entry name" value="Glyoxalase"/>
    <property type="match status" value="1"/>
</dbReference>
<dbReference type="PROSITE" id="PS51819">
    <property type="entry name" value="VOC"/>
    <property type="match status" value="1"/>
</dbReference>
<gene>
    <name evidence="2" type="ORF">JDO7802_03162</name>
</gene>
<evidence type="ECO:0000313" key="2">
    <source>
        <dbReference type="EMBL" id="CTQ51124.1"/>
    </source>
</evidence>
<dbReference type="PANTHER" id="PTHR35006:SF1">
    <property type="entry name" value="BLL2941 PROTEIN"/>
    <property type="match status" value="1"/>
</dbReference>
<organism evidence="2 3">
    <name type="scientific">Jannaschia donghaensis</name>
    <dbReference type="NCBI Taxonomy" id="420998"/>
    <lineage>
        <taxon>Bacteria</taxon>
        <taxon>Pseudomonadati</taxon>
        <taxon>Pseudomonadota</taxon>
        <taxon>Alphaproteobacteria</taxon>
        <taxon>Rhodobacterales</taxon>
        <taxon>Roseobacteraceae</taxon>
        <taxon>Jannaschia</taxon>
    </lineage>
</organism>
<dbReference type="STRING" id="420998.JDO7802_03162"/>
<dbReference type="GO" id="GO:0016829">
    <property type="term" value="F:lyase activity"/>
    <property type="evidence" value="ECO:0007669"/>
    <property type="project" value="UniProtKB-KW"/>
</dbReference>
<dbReference type="Proteomes" id="UP000049222">
    <property type="component" value="Unassembled WGS sequence"/>
</dbReference>
<accession>A0A0M6YMJ7</accession>